<reference evidence="2" key="1">
    <citation type="submission" date="2021-02" db="EMBL/GenBank/DDBJ databases">
        <authorList>
            <person name="Nowell W R."/>
        </authorList>
    </citation>
    <scope>NUCLEOTIDE SEQUENCE</scope>
</reference>
<feature type="domain" description="F-box" evidence="1">
    <location>
        <begin position="1"/>
        <end position="40"/>
    </location>
</feature>
<sequence>MPNEILIMIMDSLPAIHVLYSFFCVNKRYHQIIRRYMHQINLADVDPHIKEYSCSTLLPAIRLNIQSLILDDFETFQKILSFNSKTITQLFPYLRHFEILEITNLKSDAVFRDLLLCDESRIEILNMKCNGSIVQLQDQQQDSSRTLRKLTLTLENYNDFLYLLNYMPALEYLDVKAHNINDGEDLYLITSNKFHYLTEFHFILAKMTMYFNRINSLLSLFYKLERLSLNIMCFECQQYIDGYYLIESHNFLPKLKNLIDFEFYLLSITSSDIIIMNPTTAYVIQTFQSEYWLKTGWKIGCFVNPVRDGLRFECHVFSLPFKYERFSFMPDTFLNYKKNYLTVMACCNWINVRFLFLHDVNHRQYSVEFFKLIEKDFRNLKTLCMNKGCSLNDQLIHDRRLTLNTVNILAVDDENMSKDFGKRMLLMVPNIKILIICSRNLMEITNNFSDQDLRIICSNILKVAHSDDNGNLIQSKEYFDYFPNLLK</sequence>
<evidence type="ECO:0000259" key="1">
    <source>
        <dbReference type="PROSITE" id="PS50181"/>
    </source>
</evidence>
<accession>A0A8S2DPY8</accession>
<evidence type="ECO:0000313" key="2">
    <source>
        <dbReference type="EMBL" id="CAF1002816.1"/>
    </source>
</evidence>
<dbReference type="Proteomes" id="UP000682733">
    <property type="component" value="Unassembled WGS sequence"/>
</dbReference>
<protein>
    <recommendedName>
        <fullName evidence="1">F-box domain-containing protein</fullName>
    </recommendedName>
</protein>
<dbReference type="InterPro" id="IPR001810">
    <property type="entry name" value="F-box_dom"/>
</dbReference>
<dbReference type="EMBL" id="CAJNOK010006407">
    <property type="protein sequence ID" value="CAF1002816.1"/>
    <property type="molecule type" value="Genomic_DNA"/>
</dbReference>
<gene>
    <name evidence="2" type="ORF">OVA965_LOCUS14646</name>
    <name evidence="3" type="ORF">TMI583_LOCUS14650</name>
</gene>
<evidence type="ECO:0000313" key="3">
    <source>
        <dbReference type="EMBL" id="CAF3772139.1"/>
    </source>
</evidence>
<evidence type="ECO:0000313" key="4">
    <source>
        <dbReference type="Proteomes" id="UP000677228"/>
    </source>
</evidence>
<dbReference type="AlphaFoldDB" id="A0A8S2DPY8"/>
<comment type="caution">
    <text evidence="2">The sequence shown here is derived from an EMBL/GenBank/DDBJ whole genome shotgun (WGS) entry which is preliminary data.</text>
</comment>
<organism evidence="2 4">
    <name type="scientific">Didymodactylos carnosus</name>
    <dbReference type="NCBI Taxonomy" id="1234261"/>
    <lineage>
        <taxon>Eukaryota</taxon>
        <taxon>Metazoa</taxon>
        <taxon>Spiralia</taxon>
        <taxon>Gnathifera</taxon>
        <taxon>Rotifera</taxon>
        <taxon>Eurotatoria</taxon>
        <taxon>Bdelloidea</taxon>
        <taxon>Philodinida</taxon>
        <taxon>Philodinidae</taxon>
        <taxon>Didymodactylos</taxon>
    </lineage>
</organism>
<dbReference type="EMBL" id="CAJOBA010006415">
    <property type="protein sequence ID" value="CAF3772139.1"/>
    <property type="molecule type" value="Genomic_DNA"/>
</dbReference>
<dbReference type="Proteomes" id="UP000677228">
    <property type="component" value="Unassembled WGS sequence"/>
</dbReference>
<dbReference type="PROSITE" id="PS50181">
    <property type="entry name" value="FBOX"/>
    <property type="match status" value="1"/>
</dbReference>
<name>A0A8S2DPY8_9BILA</name>
<proteinExistence type="predicted"/>